<dbReference type="Proteomes" id="UP000006968">
    <property type="component" value="Chromosome IV"/>
</dbReference>
<feature type="compositionally biased region" description="Polar residues" evidence="1">
    <location>
        <begin position="300"/>
        <end position="334"/>
    </location>
</feature>
<feature type="compositionally biased region" description="Basic residues" evidence="1">
    <location>
        <begin position="972"/>
        <end position="988"/>
    </location>
</feature>
<feature type="compositionally biased region" description="Basic and acidic residues" evidence="1">
    <location>
        <begin position="630"/>
        <end position="663"/>
    </location>
</feature>
<reference evidence="2 3" key="1">
    <citation type="journal article" date="2013" name="BMC Genomics">
        <title>High quality de novo sequencing and assembly of the Saccharomyces arboricolus genome.</title>
        <authorList>
            <person name="Liti G."/>
            <person name="Nguyen Ba A.N."/>
            <person name="Blythe M."/>
            <person name="Mueller C.A."/>
            <person name="Bergstroem A."/>
            <person name="Cubillos F.A."/>
            <person name="Dafhnis-Calas F."/>
            <person name="Khoshraftar S."/>
            <person name="Malla S."/>
            <person name="Mehta N."/>
            <person name="Siow C.C."/>
            <person name="Warringer J."/>
            <person name="Moses A.M."/>
            <person name="Louis E.J."/>
            <person name="Nieduszynski C.A."/>
        </authorList>
    </citation>
    <scope>NUCLEOTIDE SEQUENCE [LARGE SCALE GENOMIC DNA]</scope>
    <source>
        <strain evidence="3">H-6 / AS 2.3317 / CBS 10644</strain>
    </source>
</reference>
<protein>
    <submittedName>
        <fullName evidence="2">Hbt1p</fullName>
    </submittedName>
</protein>
<feature type="compositionally biased region" description="Polar residues" evidence="1">
    <location>
        <begin position="818"/>
        <end position="829"/>
    </location>
</feature>
<dbReference type="AlphaFoldDB" id="J8Q729"/>
<dbReference type="OrthoDB" id="4055124at2759"/>
<feature type="compositionally biased region" description="Low complexity" evidence="1">
    <location>
        <begin position="161"/>
        <end position="178"/>
    </location>
</feature>
<feature type="compositionally biased region" description="Low complexity" evidence="1">
    <location>
        <begin position="364"/>
        <end position="378"/>
    </location>
</feature>
<feature type="compositionally biased region" description="Polar residues" evidence="1">
    <location>
        <begin position="946"/>
        <end position="959"/>
    </location>
</feature>
<feature type="compositionally biased region" description="Polar residues" evidence="1">
    <location>
        <begin position="528"/>
        <end position="540"/>
    </location>
</feature>
<feature type="compositionally biased region" description="Polar residues" evidence="1">
    <location>
        <begin position="710"/>
        <end position="737"/>
    </location>
</feature>
<evidence type="ECO:0000313" key="3">
    <source>
        <dbReference type="Proteomes" id="UP000006968"/>
    </source>
</evidence>
<comment type="caution">
    <text evidence="2">The sequence shown here is derived from an EMBL/GenBank/DDBJ whole genome shotgun (WGS) entry which is preliminary data.</text>
</comment>
<keyword evidence="3" id="KW-1185">Reference proteome</keyword>
<organism evidence="2 3">
    <name type="scientific">Saccharomyces arboricola (strain H-6 / AS 2.3317 / CBS 10644)</name>
    <name type="common">Yeast</name>
    <dbReference type="NCBI Taxonomy" id="1160507"/>
    <lineage>
        <taxon>Eukaryota</taxon>
        <taxon>Fungi</taxon>
        <taxon>Dikarya</taxon>
        <taxon>Ascomycota</taxon>
        <taxon>Saccharomycotina</taxon>
        <taxon>Saccharomycetes</taxon>
        <taxon>Saccharomycetales</taxon>
        <taxon>Saccharomycetaceae</taxon>
        <taxon>Saccharomyces</taxon>
    </lineage>
</organism>
<evidence type="ECO:0000313" key="2">
    <source>
        <dbReference type="EMBL" id="EJS44436.1"/>
    </source>
</evidence>
<name>J8Q729_SACAR</name>
<evidence type="ECO:0000256" key="1">
    <source>
        <dbReference type="SAM" id="MobiDB-lite"/>
    </source>
</evidence>
<dbReference type="EMBL" id="ALIE01000033">
    <property type="protein sequence ID" value="EJS44436.1"/>
    <property type="molecule type" value="Genomic_DNA"/>
</dbReference>
<feature type="compositionally biased region" description="Low complexity" evidence="1">
    <location>
        <begin position="960"/>
        <end position="971"/>
    </location>
</feature>
<feature type="compositionally biased region" description="Polar residues" evidence="1">
    <location>
        <begin position="748"/>
        <end position="767"/>
    </location>
</feature>
<feature type="region of interest" description="Disordered" evidence="1">
    <location>
        <begin position="1"/>
        <end position="263"/>
    </location>
</feature>
<feature type="compositionally biased region" description="Polar residues" evidence="1">
    <location>
        <begin position="193"/>
        <end position="260"/>
    </location>
</feature>
<dbReference type="HOGENOM" id="CLU_012135_0_0_1"/>
<feature type="region of interest" description="Disordered" evidence="1">
    <location>
        <begin position="300"/>
        <end position="378"/>
    </location>
</feature>
<accession>J8Q729</accession>
<gene>
    <name evidence="2" type="ORF">SU7_0432</name>
</gene>
<feature type="compositionally biased region" description="Polar residues" evidence="1">
    <location>
        <begin position="548"/>
        <end position="567"/>
    </location>
</feature>
<feature type="compositionally biased region" description="Polar residues" evidence="1">
    <location>
        <begin position="95"/>
        <end position="111"/>
    </location>
</feature>
<feature type="compositionally biased region" description="Acidic residues" evidence="1">
    <location>
        <begin position="1014"/>
        <end position="1026"/>
    </location>
</feature>
<feature type="compositionally biased region" description="Polar residues" evidence="1">
    <location>
        <begin position="269"/>
        <end position="283"/>
    </location>
</feature>
<feature type="region of interest" description="Disordered" evidence="1">
    <location>
        <begin position="921"/>
        <end position="1054"/>
    </location>
</feature>
<feature type="compositionally biased region" description="Basic and acidic residues" evidence="1">
    <location>
        <begin position="871"/>
        <end position="893"/>
    </location>
</feature>
<feature type="compositionally biased region" description="Polar residues" evidence="1">
    <location>
        <begin position="780"/>
        <end position="791"/>
    </location>
</feature>
<feature type="region of interest" description="Disordered" evidence="1">
    <location>
        <begin position="268"/>
        <end position="287"/>
    </location>
</feature>
<proteinExistence type="predicted"/>
<sequence>MNMNEPLSKDGQGEEEQNNFKFDGKPGSYDSNSSSAQRKKSFSTTKPTEYNLPKEHLESSTSKSLETKAKNILLPWRKKHNKDSEDSAAPDTDLNLDTSPRSNVTSDVSPTHTDHKSNSGPTPTTTTHGYSYVKTTTTPAATHGQSKARTTPFTSHEHSNTDATAPTSHTSHTATHGHSNIKTTPPANREYSKVSSTAPTGTATHGHSNVKTTNPSTSYEHSKISSITPTGTTATHGHSNIKTTSSTTGQHSKASSTVPTAATHAHANVKTTNPVMQGHSNVSAGPKIAASTATATATYGHSNAETKPSSTNLGNHNVKDSSSATQGYSNLNSSADRDVIPGGFRDTTSVGVDPVDPSVHMNPSSKTNDNTETSTKTTIGAPQDTIKEIAEKVKMDQSQQTGLKNDRISGSDAIQGQTMDSGYKGAIGTASGLSTKEPPHYNDNMKNVQYPEKTRVEKQNISENAAERFKSERDDILHDDDYQQKNIKSKVDSNWGPIDYNTGAGTNKNLQDVVAPSSLKDNSFIAGSATQQKSEPNTKLGQIEYESGVSTQSGNPQDVYGSQTANRSAGIPSRSEEQKSGEPKNTNQSIVMPPTMKDEDLNKGYSKFDSAKPNEYGLDYLDDVEDYNEHDINDHSNMKDESSYLKNTQREGKPNYSHFEREGQIPGAFKADTFSNSMQRQDDDLLSPKQTTLQADSHGVGDARQGKYEFSNSSGNTKLTDLNKNNSGPTPSRSNFIDQIEPRRAKTTENISDAKNSHTAHLGTTGNVDAGTPGMKAKTFGSTSLDNSTETPGIAAFDDTGNTDSEHVKSGGIGATLFGSTKNANSTYTKPRYIADDTYAQEKQDDYGSGHSSSDQKSSSDDNIDISRNTKVLDDDAPGYKREVDMKNKRRTDIGGTGAANAYAEEVGNFPSLIDPHVPTYGFKDTNTSASQQQSLSSPSGAIDPENTSYSIHNEATSQGRKISVGSVGSGKSKHHHDHSHHQSRKNSSKGSDYDYNPNHSAEHTPRHHQYGSDDGEVEYEAEEQDEEKKGKQNFMGRVRNSISGGTFGFRSEI</sequence>
<feature type="region of interest" description="Disordered" evidence="1">
    <location>
        <begin position="630"/>
        <end position="894"/>
    </location>
</feature>
<feature type="compositionally biased region" description="Polar residues" evidence="1">
    <location>
        <begin position="29"/>
        <end position="48"/>
    </location>
</feature>
<feature type="compositionally biased region" description="Polar residues" evidence="1">
    <location>
        <begin position="118"/>
        <end position="154"/>
    </location>
</feature>
<feature type="compositionally biased region" description="Low complexity" evidence="1">
    <location>
        <begin position="929"/>
        <end position="940"/>
    </location>
</feature>
<feature type="region of interest" description="Disordered" evidence="1">
    <location>
        <begin position="527"/>
        <end position="616"/>
    </location>
</feature>